<sequence length="136" mass="15052">MAILAFRIKTYWNDGVACRLRWYFGGKCPHALFLEVISHLTIPPLLQVYSSFHAAPRPFTSSLSLALSVRSLCWLKSWLLKLGYKLGEDAFGKDLIGLAQTGSGKTGAFALPILQSLLESPQAFFACVLSPTRFDI</sequence>
<dbReference type="GO" id="GO:0005829">
    <property type="term" value="C:cytosol"/>
    <property type="evidence" value="ECO:0007669"/>
    <property type="project" value="TreeGrafter"/>
</dbReference>
<keyword evidence="3 6" id="KW-0347">Helicase</keyword>
<dbReference type="AlphaFoldDB" id="A0AAW0MA90"/>
<proteinExistence type="predicted"/>
<dbReference type="SUPFAM" id="SSF52540">
    <property type="entry name" value="P-loop containing nucleoside triphosphate hydrolases"/>
    <property type="match status" value="1"/>
</dbReference>
<reference evidence="6 7" key="1">
    <citation type="journal article" date="2018" name="Sci. Data">
        <title>The draft genome sequence of cork oak.</title>
        <authorList>
            <person name="Ramos A.M."/>
            <person name="Usie A."/>
            <person name="Barbosa P."/>
            <person name="Barros P.M."/>
            <person name="Capote T."/>
            <person name="Chaves I."/>
            <person name="Simoes F."/>
            <person name="Abreu I."/>
            <person name="Carrasquinho I."/>
            <person name="Faro C."/>
            <person name="Guimaraes J.B."/>
            <person name="Mendonca D."/>
            <person name="Nobrega F."/>
            <person name="Rodrigues L."/>
            <person name="Saibo N.J.M."/>
            <person name="Varela M.C."/>
            <person name="Egas C."/>
            <person name="Matos J."/>
            <person name="Miguel C.M."/>
            <person name="Oliveira M.M."/>
            <person name="Ricardo C.P."/>
            <person name="Goncalves S."/>
        </authorList>
    </citation>
    <scope>NUCLEOTIDE SEQUENCE [LARGE SCALE GENOMIC DNA]</scope>
    <source>
        <strain evidence="7">cv. HL8</strain>
    </source>
</reference>
<evidence type="ECO:0000259" key="5">
    <source>
        <dbReference type="Pfam" id="PF00270"/>
    </source>
</evidence>
<dbReference type="GO" id="GO:0005524">
    <property type="term" value="F:ATP binding"/>
    <property type="evidence" value="ECO:0007669"/>
    <property type="project" value="UniProtKB-KW"/>
</dbReference>
<dbReference type="EMBL" id="PKMF04000005">
    <property type="protein sequence ID" value="KAK7860620.1"/>
    <property type="molecule type" value="Genomic_DNA"/>
</dbReference>
<dbReference type="Proteomes" id="UP000237347">
    <property type="component" value="Unassembled WGS sequence"/>
</dbReference>
<dbReference type="InterPro" id="IPR050079">
    <property type="entry name" value="DEAD_box_RNA_helicase"/>
</dbReference>
<evidence type="ECO:0000256" key="4">
    <source>
        <dbReference type="ARBA" id="ARBA00022840"/>
    </source>
</evidence>
<dbReference type="GO" id="GO:0003676">
    <property type="term" value="F:nucleic acid binding"/>
    <property type="evidence" value="ECO:0007669"/>
    <property type="project" value="InterPro"/>
</dbReference>
<keyword evidence="2" id="KW-0378">Hydrolase</keyword>
<keyword evidence="7" id="KW-1185">Reference proteome</keyword>
<dbReference type="Pfam" id="PF00270">
    <property type="entry name" value="DEAD"/>
    <property type="match status" value="1"/>
</dbReference>
<dbReference type="GO" id="GO:0003724">
    <property type="term" value="F:RNA helicase activity"/>
    <property type="evidence" value="ECO:0007669"/>
    <property type="project" value="TreeGrafter"/>
</dbReference>
<evidence type="ECO:0000256" key="2">
    <source>
        <dbReference type="ARBA" id="ARBA00022801"/>
    </source>
</evidence>
<organism evidence="6 7">
    <name type="scientific">Quercus suber</name>
    <name type="common">Cork oak</name>
    <dbReference type="NCBI Taxonomy" id="58331"/>
    <lineage>
        <taxon>Eukaryota</taxon>
        <taxon>Viridiplantae</taxon>
        <taxon>Streptophyta</taxon>
        <taxon>Embryophyta</taxon>
        <taxon>Tracheophyta</taxon>
        <taxon>Spermatophyta</taxon>
        <taxon>Magnoliopsida</taxon>
        <taxon>eudicotyledons</taxon>
        <taxon>Gunneridae</taxon>
        <taxon>Pentapetalae</taxon>
        <taxon>rosids</taxon>
        <taxon>fabids</taxon>
        <taxon>Fagales</taxon>
        <taxon>Fagaceae</taxon>
        <taxon>Quercus</taxon>
    </lineage>
</organism>
<comment type="caution">
    <text evidence="6">The sequence shown here is derived from an EMBL/GenBank/DDBJ whole genome shotgun (WGS) entry which is preliminary data.</text>
</comment>
<dbReference type="InterPro" id="IPR027417">
    <property type="entry name" value="P-loop_NTPase"/>
</dbReference>
<keyword evidence="4" id="KW-0067">ATP-binding</keyword>
<dbReference type="GO" id="GO:0016787">
    <property type="term" value="F:hydrolase activity"/>
    <property type="evidence" value="ECO:0007669"/>
    <property type="project" value="UniProtKB-KW"/>
</dbReference>
<dbReference type="PANTHER" id="PTHR47959">
    <property type="entry name" value="ATP-DEPENDENT RNA HELICASE RHLE-RELATED"/>
    <property type="match status" value="1"/>
</dbReference>
<feature type="domain" description="DEAD/DEAH-box helicase" evidence="5">
    <location>
        <begin position="92"/>
        <end position="133"/>
    </location>
</feature>
<gene>
    <name evidence="6" type="primary">T26G10.1</name>
    <name evidence="6" type="ORF">CFP56_033167</name>
</gene>
<dbReference type="InterPro" id="IPR011545">
    <property type="entry name" value="DEAD/DEAH_box_helicase_dom"/>
</dbReference>
<keyword evidence="1" id="KW-0547">Nucleotide-binding</keyword>
<evidence type="ECO:0000313" key="6">
    <source>
        <dbReference type="EMBL" id="KAK7860620.1"/>
    </source>
</evidence>
<protein>
    <submittedName>
        <fullName evidence="6">Atp-dependent rna helicase t26g10.1</fullName>
    </submittedName>
</protein>
<evidence type="ECO:0000256" key="1">
    <source>
        <dbReference type="ARBA" id="ARBA00022741"/>
    </source>
</evidence>
<evidence type="ECO:0000256" key="3">
    <source>
        <dbReference type="ARBA" id="ARBA00022806"/>
    </source>
</evidence>
<accession>A0AAW0MA90</accession>
<evidence type="ECO:0000313" key="7">
    <source>
        <dbReference type="Proteomes" id="UP000237347"/>
    </source>
</evidence>
<dbReference type="PANTHER" id="PTHR47959:SF24">
    <property type="entry name" value="ATP-DEPENDENT RNA HELICASE"/>
    <property type="match status" value="1"/>
</dbReference>
<name>A0AAW0MA90_QUESU</name>
<dbReference type="Gene3D" id="3.40.50.300">
    <property type="entry name" value="P-loop containing nucleotide triphosphate hydrolases"/>
    <property type="match status" value="1"/>
</dbReference>